<evidence type="ECO:0000259" key="2">
    <source>
        <dbReference type="Pfam" id="PF13154"/>
    </source>
</evidence>
<keyword evidence="3" id="KW-0614">Plasmid</keyword>
<dbReference type="Gene3D" id="3.40.1360.10">
    <property type="match status" value="1"/>
</dbReference>
<sequence>MEKSDIDKARGIELEAVLEGFGAIRDPADPKRNWKTHAGRVTVTDEKFYNHDADKGGGGAIDLAMHLGGFGFRDAVAWLGGTHGREAAVQTYQAEARHQATRILDSTPKPKLEIPEPDPKKLARVMNYLTNTRGIPEQIVNTAIDKGRLWADKFGNAVFALRTLDGKMSGAELRGTYSKPFHGIRGDRGLYFTGKAASKLAVFVESSIEAMSYQALNPEALVIGTAGSTRDILQGAAKHLEGQGYKIVDGFNADKAGDRLGDRLKEAVSQEVERQRPTAGKDWNIELKAQQRAAAKENTPGKLEAEPER</sequence>
<dbReference type="SUPFAM" id="SSF57783">
    <property type="entry name" value="Zinc beta-ribbon"/>
    <property type="match status" value="1"/>
</dbReference>
<protein>
    <recommendedName>
        <fullName evidence="2">DUF3991 domain-containing protein</fullName>
    </recommendedName>
</protein>
<evidence type="ECO:0000313" key="3">
    <source>
        <dbReference type="EMBL" id="AID37275.1"/>
    </source>
</evidence>
<dbReference type="InterPro" id="IPR025054">
    <property type="entry name" value="DUF3991"/>
</dbReference>
<geneLocation type="plasmid" evidence="3">
    <name>pDCPR1</name>
</geneLocation>
<feature type="compositionally biased region" description="Basic and acidic residues" evidence="1">
    <location>
        <begin position="267"/>
        <end position="276"/>
    </location>
</feature>
<gene>
    <name evidence="3" type="ORF">pDCPR1_08</name>
</gene>
<dbReference type="AlphaFoldDB" id="A0A096XNU2"/>
<dbReference type="Pfam" id="PF13155">
    <property type="entry name" value="Toprim_2"/>
    <property type="match status" value="1"/>
</dbReference>
<evidence type="ECO:0000256" key="1">
    <source>
        <dbReference type="SAM" id="MobiDB-lite"/>
    </source>
</evidence>
<reference evidence="3" key="1">
    <citation type="journal article" date="2014" name="Antimicrob. Agents Chemother.">
        <title>A blaVIM-2 Plasmid Disseminating in Extensively Drug-Resistant Clinical Pseudomonas aeruginosa and Serratia marcescens Isolates.</title>
        <authorList>
            <person name="Vilacoba E."/>
            <person name="Quiroga C."/>
            <person name="Pistorio M."/>
            <person name="Famiglietti A."/>
            <person name="Rodriguez H."/>
            <person name="Kovensky J."/>
            <person name="Deraspe M."/>
            <person name="Raymond F."/>
            <person name="Roy P.H."/>
            <person name="Centron D."/>
        </authorList>
    </citation>
    <scope>NUCLEOTIDE SEQUENCE</scope>
    <source>
        <strain evidence="3">Sm68313</strain>
        <plasmid evidence="3">pDCPR1</plasmid>
    </source>
</reference>
<dbReference type="RefSeq" id="WP_024126032.1">
    <property type="nucleotide sequence ID" value="NZ_KJ577613.1"/>
</dbReference>
<name>A0A096XNU2_SERMA</name>
<accession>A0A096XNU2</accession>
<dbReference type="Pfam" id="PF13154">
    <property type="entry name" value="DUF3991"/>
    <property type="match status" value="1"/>
</dbReference>
<feature type="region of interest" description="Disordered" evidence="1">
    <location>
        <begin position="267"/>
        <end position="309"/>
    </location>
</feature>
<proteinExistence type="predicted"/>
<organism evidence="3">
    <name type="scientific">Serratia marcescens</name>
    <dbReference type="NCBI Taxonomy" id="615"/>
    <lineage>
        <taxon>Bacteria</taxon>
        <taxon>Pseudomonadati</taxon>
        <taxon>Pseudomonadota</taxon>
        <taxon>Gammaproteobacteria</taxon>
        <taxon>Enterobacterales</taxon>
        <taxon>Yersiniaceae</taxon>
        <taxon>Serratia</taxon>
    </lineage>
</organism>
<dbReference type="EMBL" id="KJ577613">
    <property type="protein sequence ID" value="AID37275.1"/>
    <property type="molecule type" value="Genomic_DNA"/>
</dbReference>
<feature type="domain" description="DUF3991" evidence="2">
    <location>
        <begin position="127"/>
        <end position="185"/>
    </location>
</feature>